<gene>
    <name evidence="1" type="ORF">AFE02nite_29490</name>
</gene>
<proteinExistence type="predicted"/>
<dbReference type="AlphaFoldDB" id="A0A511Z184"/>
<protein>
    <submittedName>
        <fullName evidence="1">Uncharacterized protein</fullName>
    </submittedName>
</protein>
<sequence length="61" mass="6119">MWAHPGPVVAGRVSRVVMIGKAWALVLEGGAAAHAGPVEGGPAGTQASRVAAQEDFVLKGE</sequence>
<reference evidence="1 2" key="1">
    <citation type="submission" date="2019-07" db="EMBL/GenBank/DDBJ databases">
        <title>Whole genome shotgun sequence of Actinotalea fermentans NBRC 105374.</title>
        <authorList>
            <person name="Hosoyama A."/>
            <person name="Uohara A."/>
            <person name="Ohji S."/>
            <person name="Ichikawa N."/>
        </authorList>
    </citation>
    <scope>NUCLEOTIDE SEQUENCE [LARGE SCALE GENOMIC DNA]</scope>
    <source>
        <strain evidence="1 2">NBRC 105374</strain>
    </source>
</reference>
<evidence type="ECO:0000313" key="2">
    <source>
        <dbReference type="Proteomes" id="UP000321484"/>
    </source>
</evidence>
<keyword evidence="2" id="KW-1185">Reference proteome</keyword>
<name>A0A511Z184_9CELL</name>
<comment type="caution">
    <text evidence="1">The sequence shown here is derived from an EMBL/GenBank/DDBJ whole genome shotgun (WGS) entry which is preliminary data.</text>
</comment>
<accession>A0A511Z184</accession>
<organism evidence="1 2">
    <name type="scientific">Actinotalea fermentans</name>
    <dbReference type="NCBI Taxonomy" id="43671"/>
    <lineage>
        <taxon>Bacteria</taxon>
        <taxon>Bacillati</taxon>
        <taxon>Actinomycetota</taxon>
        <taxon>Actinomycetes</taxon>
        <taxon>Micrococcales</taxon>
        <taxon>Cellulomonadaceae</taxon>
        <taxon>Actinotalea</taxon>
    </lineage>
</organism>
<dbReference type="EMBL" id="BJYK01000009">
    <property type="protein sequence ID" value="GEN81215.1"/>
    <property type="molecule type" value="Genomic_DNA"/>
</dbReference>
<dbReference type="Proteomes" id="UP000321484">
    <property type="component" value="Unassembled WGS sequence"/>
</dbReference>
<evidence type="ECO:0000313" key="1">
    <source>
        <dbReference type="EMBL" id="GEN81215.1"/>
    </source>
</evidence>